<sequence length="407" mass="46333">MEEVKSYNEDLANAKPENMEWDVHEKTSAEAELEGLNVYHCDSCGAEIIADGNTSATICPFCESPVILKGRLSGVLKPDYVIPFKYDKEATKDALKNFLKTKLFLPNVFRTENKIEEIKGLYEPFWIYDTGCEGRVDFRAEEINTYIRGDYRIKETKHYRIVREGHLVFDHIPVDGSSTMPDDLMESIEPFDFSGAEDFNAAYLAGYLADKYDVEKDVCAQRANQRVREGTIDQFRTTIHGYDSVRYESSSLSLYDSHCHYALYPVWILNSKWKEDKFTFGMNAQTGKMMGNLPCSPLKYALWFIFFYVLTGALLGLLGGVFVSGAMESDHGIIAGIILGLTLGLITPIIFCRYHRKALKPVHEQHGAANYYRSGSMNITLSRDIFLYKTVTKTKISSDTNRNNNRR</sequence>
<dbReference type="PANTHER" id="PTHR37826">
    <property type="entry name" value="FLOTILLIN BAND_7_5 DOMAIN PROTEIN"/>
    <property type="match status" value="1"/>
</dbReference>
<dbReference type="KEGG" id="trc:DYE49_00500"/>
<accession>A0A7M1XI29</accession>
<feature type="transmembrane region" description="Helical" evidence="1">
    <location>
        <begin position="300"/>
        <end position="327"/>
    </location>
</feature>
<gene>
    <name evidence="2" type="ORF">DYE49_00500</name>
</gene>
<evidence type="ECO:0000313" key="2">
    <source>
        <dbReference type="EMBL" id="QOS39013.1"/>
    </source>
</evidence>
<organism evidence="2 3">
    <name type="scientific">Treponema rectale</name>
    <dbReference type="NCBI Taxonomy" id="744512"/>
    <lineage>
        <taxon>Bacteria</taxon>
        <taxon>Pseudomonadati</taxon>
        <taxon>Spirochaetota</taxon>
        <taxon>Spirochaetia</taxon>
        <taxon>Spirochaetales</taxon>
        <taxon>Treponemataceae</taxon>
        <taxon>Treponema</taxon>
    </lineage>
</organism>
<protein>
    <recommendedName>
        <fullName evidence="4">DNA-directed RNA polymerase subunit P</fullName>
    </recommendedName>
</protein>
<dbReference type="EMBL" id="CP031517">
    <property type="protein sequence ID" value="QOS39013.1"/>
    <property type="molecule type" value="Genomic_DNA"/>
</dbReference>
<dbReference type="AlphaFoldDB" id="A0A7M1XI29"/>
<evidence type="ECO:0000313" key="3">
    <source>
        <dbReference type="Proteomes" id="UP000593591"/>
    </source>
</evidence>
<keyword evidence="1" id="KW-0472">Membrane</keyword>
<dbReference type="PANTHER" id="PTHR37826:SF3">
    <property type="entry name" value="J DOMAIN-CONTAINING PROTEIN"/>
    <property type="match status" value="1"/>
</dbReference>
<dbReference type="Proteomes" id="UP000593591">
    <property type="component" value="Chromosome"/>
</dbReference>
<keyword evidence="1" id="KW-1133">Transmembrane helix</keyword>
<feature type="transmembrane region" description="Helical" evidence="1">
    <location>
        <begin position="333"/>
        <end position="351"/>
    </location>
</feature>
<keyword evidence="1" id="KW-0812">Transmembrane</keyword>
<evidence type="ECO:0000256" key="1">
    <source>
        <dbReference type="SAM" id="Phobius"/>
    </source>
</evidence>
<name>A0A7M1XI29_9SPIR</name>
<proteinExistence type="predicted"/>
<reference evidence="2 3" key="1">
    <citation type="submission" date="2018-08" db="EMBL/GenBank/DDBJ databases">
        <title>The first complete genome of Treponema rectale (CHPAT), a commensal spirochete of the bovine rectum.</title>
        <authorList>
            <person name="Staton G.J."/>
            <person name="Clegg S.R."/>
            <person name="Carter S.D."/>
            <person name="Radford A.D."/>
            <person name="Darby A."/>
            <person name="Hall N."/>
            <person name="Birtles R.J."/>
            <person name="Evans N.J."/>
        </authorList>
    </citation>
    <scope>NUCLEOTIDE SEQUENCE [LARGE SCALE GENOMIC DNA]</scope>
    <source>
        <strain evidence="2 3">CHPA</strain>
    </source>
</reference>
<dbReference type="Gene3D" id="2.20.28.30">
    <property type="entry name" value="RNA polymerase ii, chain L"/>
    <property type="match status" value="1"/>
</dbReference>
<evidence type="ECO:0008006" key="4">
    <source>
        <dbReference type="Google" id="ProtNLM"/>
    </source>
</evidence>